<accession>D8PFL3</accession>
<proteinExistence type="predicted"/>
<organism evidence="3 4">
    <name type="scientific">Nitrospira defluvii</name>
    <dbReference type="NCBI Taxonomy" id="330214"/>
    <lineage>
        <taxon>Bacteria</taxon>
        <taxon>Pseudomonadati</taxon>
        <taxon>Nitrospirota</taxon>
        <taxon>Nitrospiria</taxon>
        <taxon>Nitrospirales</taxon>
        <taxon>Nitrospiraceae</taxon>
        <taxon>Nitrospira</taxon>
    </lineage>
</organism>
<dbReference type="InterPro" id="IPR051199">
    <property type="entry name" value="LPS_LOS_Heptosyltrfase"/>
</dbReference>
<dbReference type="SUPFAM" id="SSF53756">
    <property type="entry name" value="UDP-Glycosyltransferase/glycogen phosphorylase"/>
    <property type="match status" value="1"/>
</dbReference>
<name>D8PFL3_9BACT</name>
<dbReference type="CAZy" id="GT9">
    <property type="family name" value="Glycosyltransferase Family 9"/>
</dbReference>
<dbReference type="InterPro" id="IPR002201">
    <property type="entry name" value="Glyco_trans_9"/>
</dbReference>
<dbReference type="Pfam" id="PF01075">
    <property type="entry name" value="Glyco_transf_9"/>
    <property type="match status" value="1"/>
</dbReference>
<dbReference type="Proteomes" id="UP000001660">
    <property type="component" value="Chromosome"/>
</dbReference>
<dbReference type="STRING" id="330214.NIDE2337"/>
<evidence type="ECO:0000313" key="3">
    <source>
        <dbReference type="EMBL" id="CBK42050.1"/>
    </source>
</evidence>
<keyword evidence="1" id="KW-0328">Glycosyltransferase</keyword>
<dbReference type="PANTHER" id="PTHR30160:SF7">
    <property type="entry name" value="ADP-HEPTOSE--LPS HEPTOSYLTRANSFERASE 2"/>
    <property type="match status" value="1"/>
</dbReference>
<keyword evidence="2 3" id="KW-0808">Transferase</keyword>
<dbReference type="GO" id="GO:0005829">
    <property type="term" value="C:cytosol"/>
    <property type="evidence" value="ECO:0007669"/>
    <property type="project" value="TreeGrafter"/>
</dbReference>
<dbReference type="AlphaFoldDB" id="D8PFL3"/>
<protein>
    <submittedName>
        <fullName evidence="3">Putative Glycosyl transferase, family 9</fullName>
    </submittedName>
</protein>
<evidence type="ECO:0000313" key="4">
    <source>
        <dbReference type="Proteomes" id="UP000001660"/>
    </source>
</evidence>
<reference evidence="3 4" key="1">
    <citation type="journal article" date="2010" name="Proc. Natl. Acad. Sci. U.S.A.">
        <title>A Nitrospira metagenome illuminates the physiology and evolution of globally important nitrite-oxidizing bacteria.</title>
        <authorList>
            <person name="Lucker S."/>
            <person name="Wagner M."/>
            <person name="Maixner F."/>
            <person name="Pelletier E."/>
            <person name="Koch H."/>
            <person name="Vacherie B."/>
            <person name="Rattei T."/>
            <person name="Sinninghe Damste J."/>
            <person name="Spieck E."/>
            <person name="Le Paslier D."/>
            <person name="Daims H."/>
        </authorList>
    </citation>
    <scope>NUCLEOTIDE SEQUENCE [LARGE SCALE GENOMIC DNA]</scope>
</reference>
<dbReference type="Gene3D" id="3.40.50.2000">
    <property type="entry name" value="Glycogen Phosphorylase B"/>
    <property type="match status" value="2"/>
</dbReference>
<dbReference type="EMBL" id="FP929003">
    <property type="protein sequence ID" value="CBK42050.1"/>
    <property type="molecule type" value="Genomic_DNA"/>
</dbReference>
<dbReference type="CDD" id="cd03789">
    <property type="entry name" value="GT9_LPS_heptosyltransferase"/>
    <property type="match status" value="1"/>
</dbReference>
<dbReference type="PANTHER" id="PTHR30160">
    <property type="entry name" value="TETRAACYLDISACCHARIDE 4'-KINASE-RELATED"/>
    <property type="match status" value="1"/>
</dbReference>
<keyword evidence="4" id="KW-1185">Reference proteome</keyword>
<evidence type="ECO:0000256" key="2">
    <source>
        <dbReference type="ARBA" id="ARBA00022679"/>
    </source>
</evidence>
<dbReference type="HOGENOM" id="CLU_032383_0_0_0"/>
<gene>
    <name evidence="3" type="ORF">NIDE2337</name>
</gene>
<dbReference type="OrthoDB" id="9797795at2"/>
<sequence length="558" mass="61654">MNKQVLLINITRMGDLVQMGTLLQRLQHEWPGVAVDLVVDERFAPIAKLLPHLRHIIDYDFHRLVDESRAQTKDVVTLYREMTDWAAPLIEAGYDRVVNLTFNRRSGLLASYVGAKEIRGIASPKDGDVVIHNPWMAYLTDVHSQRQFNHFNLVDIYALGGSGTGPFAPLSLDIPPGTAQWARDFFEPHGGQQMPWMAVQVGASDPMKAWRPELFGQTLAVLSRQTRVGYVFIGTESERKAIETAQMAYRKAGGSAPLCDAVGRTTLPQLAAVLAQCRLLLTNDTGPMHLAVGAGIPVIDLSVGHVDFRETGPYGPGHWIVQPDMGCAPCGFDQVCLHHACKDRLVPDQIASLCLHVLTGAAFPATLTGIKIFRSRVDEDGLGGADICAGREDPTIGWYGRFWRRFWFEQFTGRPSLVPMVSEPPPDWKESMAILDRVLPLAAGLVSRAKEMVRLTARRPLPVSALQQMQLEENRARQTIVALSLQFPATASLAVALVRDTHNDDSHELTGMAEARLATYRRWQNRLHAVAAGFRAFKTPQGFAPRGTRMALPMAPIG</sequence>
<dbReference type="GO" id="GO:0009244">
    <property type="term" value="P:lipopolysaccharide core region biosynthetic process"/>
    <property type="evidence" value="ECO:0007669"/>
    <property type="project" value="TreeGrafter"/>
</dbReference>
<evidence type="ECO:0000256" key="1">
    <source>
        <dbReference type="ARBA" id="ARBA00022676"/>
    </source>
</evidence>
<dbReference type="eggNOG" id="COG0859">
    <property type="taxonomic scope" value="Bacteria"/>
</dbReference>
<dbReference type="GO" id="GO:0008713">
    <property type="term" value="F:ADP-heptose-lipopolysaccharide heptosyltransferase activity"/>
    <property type="evidence" value="ECO:0007669"/>
    <property type="project" value="TreeGrafter"/>
</dbReference>
<dbReference type="KEGG" id="nde:NIDE2337"/>